<dbReference type="RefSeq" id="WP_071075765.1">
    <property type="nucleotide sequence ID" value="NZ_LFKP01000003.1"/>
</dbReference>
<evidence type="ECO:0000313" key="2">
    <source>
        <dbReference type="Proteomes" id="UP000179840"/>
    </source>
</evidence>
<reference evidence="1 2" key="1">
    <citation type="submission" date="2015-06" db="EMBL/GenBank/DDBJ databases">
        <title>Draft genome sequencing of a biphenyl-degrading bacterium, Janthinobacterium lividum MEG1.</title>
        <authorList>
            <person name="Shimodaira J."/>
            <person name="Hatta T."/>
        </authorList>
    </citation>
    <scope>NUCLEOTIDE SEQUENCE [LARGE SCALE GENOMIC DNA]</scope>
    <source>
        <strain evidence="1 2">MEG1</strain>
    </source>
</reference>
<proteinExistence type="predicted"/>
<dbReference type="EMBL" id="LFKP01000003">
    <property type="protein sequence ID" value="OHV98586.1"/>
    <property type="molecule type" value="Genomic_DNA"/>
</dbReference>
<dbReference type="AlphaFoldDB" id="A0A1S1UE48"/>
<comment type="caution">
    <text evidence="1">The sequence shown here is derived from an EMBL/GenBank/DDBJ whole genome shotgun (WGS) entry which is preliminary data.</text>
</comment>
<accession>A0A1S1UE48</accession>
<gene>
    <name evidence="1" type="ORF">AKG95_05070</name>
</gene>
<protein>
    <submittedName>
        <fullName evidence="1">Uncharacterized protein</fullName>
    </submittedName>
</protein>
<evidence type="ECO:0000313" key="1">
    <source>
        <dbReference type="EMBL" id="OHV98586.1"/>
    </source>
</evidence>
<name>A0A1S1UE48_9BURK</name>
<sequence>MREAYYHEDDFCMIELLPLDNLQHCLTQMGEQQVFADAHRSGAGWTQMYVPEAPPSQMRALGLTAEQLRLALADALPPYDAVYTGYSSYRVECKNVLAFGGEKTETLFAGLDENGIVVDLWCSDAMPQLLLLPLKEQLLLADWGAGFACPLADGDLFARYLQEYELD</sequence>
<dbReference type="Proteomes" id="UP000179840">
    <property type="component" value="Unassembled WGS sequence"/>
</dbReference>
<organism evidence="1 2">
    <name type="scientific">Janthinobacterium lividum</name>
    <dbReference type="NCBI Taxonomy" id="29581"/>
    <lineage>
        <taxon>Bacteria</taxon>
        <taxon>Pseudomonadati</taxon>
        <taxon>Pseudomonadota</taxon>
        <taxon>Betaproteobacteria</taxon>
        <taxon>Burkholderiales</taxon>
        <taxon>Oxalobacteraceae</taxon>
        <taxon>Janthinobacterium</taxon>
    </lineage>
</organism>